<name>Q6BPE1_DEBHA</name>
<evidence type="ECO:0000313" key="5">
    <source>
        <dbReference type="EMBL" id="CAG88173.2"/>
    </source>
</evidence>
<feature type="region of interest" description="Disordered" evidence="3">
    <location>
        <begin position="167"/>
        <end position="193"/>
    </location>
</feature>
<feature type="coiled-coil region" evidence="2">
    <location>
        <begin position="127"/>
        <end position="161"/>
    </location>
</feature>
<dbReference type="GO" id="GO:0005085">
    <property type="term" value="F:guanyl-nucleotide exchange factor activity"/>
    <property type="evidence" value="ECO:0007669"/>
    <property type="project" value="InterPro"/>
</dbReference>
<evidence type="ECO:0000259" key="4">
    <source>
        <dbReference type="Pfam" id="PF06428"/>
    </source>
</evidence>
<feature type="compositionally biased region" description="Polar residues" evidence="3">
    <location>
        <begin position="528"/>
        <end position="542"/>
    </location>
</feature>
<protein>
    <submittedName>
        <fullName evidence="5">DEHA2E14344p</fullName>
    </submittedName>
</protein>
<dbReference type="PANTHER" id="PTHR14430:SF0">
    <property type="entry name" value="SEC2P DOMAIN-CONTAINING PROTEIN"/>
    <property type="match status" value="1"/>
</dbReference>
<dbReference type="KEGG" id="dha:DEHA2E14344g"/>
<evidence type="ECO:0000313" key="6">
    <source>
        <dbReference type="Proteomes" id="UP000000599"/>
    </source>
</evidence>
<dbReference type="OMA" id="WSKLGFW"/>
<dbReference type="GeneID" id="2902430"/>
<sequence length="647" mass="74358">MTETTDIVNMDDRLTEEVTSLSTKLVTAVAKQSELEEKLLHMHRDNGQLKQKLSKLGDIETKYNEVVPKYEEIKKDHEKMKELKLTAEAQNTKLSAEVEDLTASLFNEANEMVSNASREAYNFKVKNRKLNEEIEEKNTIIDNLQDQLKDLKQLFFRIEEQHKLTFSGNGTPKLEQSKNLDDQYKNDTGEDADNDLQRYTKQLETIIYSPNVGAVRFDLSQYQQDFKIFIYTIIKPEFHMDLTTLKNLKFFRTVWSEELENSFPIIPNLANSNFINRWQKGKNFWNLIVEGKAVIEPISGVNETFKLAYKGDKLSKDVPVAIKDPCSFCGQSKDDILEHSRLYSLKLLNPDSSSVTAETQEVIVSYPLCNYCLIKLRTICDFFAKIRLISKNVYKLKQSNQFEEPTTPNFQFKRSFNSSSDLEVNSSPKKKQVLTKEEEEIEECKVMKLYCMLNLIRSKIFWSKLGFWDNVENVHEINVEDLHHEVFRSLIRHPAQENDYSDSQPGTPTPMTQPDSTTTTTSVPESGVNDTTKNTNDGSSNAEDNDKPKSTKATPFKPTNPHDSFAQKDEANSSKKELDPPSDKDNDEFADTSESFQDSEDQVIENDSADNKAQLGRKNSRSKQFKQKIDSDLDQTLQMLQESINDE</sequence>
<feature type="region of interest" description="Disordered" evidence="3">
    <location>
        <begin position="496"/>
        <end position="630"/>
    </location>
</feature>
<reference evidence="5 6" key="1">
    <citation type="journal article" date="2004" name="Nature">
        <title>Genome evolution in yeasts.</title>
        <authorList>
            <consortium name="Genolevures"/>
            <person name="Dujon B."/>
            <person name="Sherman D."/>
            <person name="Fischer G."/>
            <person name="Durrens P."/>
            <person name="Casaregola S."/>
            <person name="Lafontaine I."/>
            <person name="de Montigny J."/>
            <person name="Marck C."/>
            <person name="Neuveglise C."/>
            <person name="Talla E."/>
            <person name="Goffard N."/>
            <person name="Frangeul L."/>
            <person name="Aigle M."/>
            <person name="Anthouard V."/>
            <person name="Babour A."/>
            <person name="Barbe V."/>
            <person name="Barnay S."/>
            <person name="Blanchin S."/>
            <person name="Beckerich J.M."/>
            <person name="Beyne E."/>
            <person name="Bleykasten C."/>
            <person name="Boisrame A."/>
            <person name="Boyer J."/>
            <person name="Cattolico L."/>
            <person name="Confanioleri F."/>
            <person name="de Daruvar A."/>
            <person name="Despons L."/>
            <person name="Fabre E."/>
            <person name="Fairhead C."/>
            <person name="Ferry-Dumazet H."/>
            <person name="Groppi A."/>
            <person name="Hantraye F."/>
            <person name="Hennequin C."/>
            <person name="Jauniaux N."/>
            <person name="Joyet P."/>
            <person name="Kachouri R."/>
            <person name="Kerrest A."/>
            <person name="Koszul R."/>
            <person name="Lemaire M."/>
            <person name="Lesur I."/>
            <person name="Ma L."/>
            <person name="Muller H."/>
            <person name="Nicaud J.M."/>
            <person name="Nikolski M."/>
            <person name="Oztas S."/>
            <person name="Ozier-Kalogeropoulos O."/>
            <person name="Pellenz S."/>
            <person name="Potier S."/>
            <person name="Richard G.F."/>
            <person name="Straub M.L."/>
            <person name="Suleau A."/>
            <person name="Swennene D."/>
            <person name="Tekaia F."/>
            <person name="Wesolowski-Louvel M."/>
            <person name="Westhof E."/>
            <person name="Wirth B."/>
            <person name="Zeniou-Meyer M."/>
            <person name="Zivanovic I."/>
            <person name="Bolotin-Fukuhara M."/>
            <person name="Thierry A."/>
            <person name="Bouchier C."/>
            <person name="Caudron B."/>
            <person name="Scarpelli C."/>
            <person name="Gaillardin C."/>
            <person name="Weissenbach J."/>
            <person name="Wincker P."/>
            <person name="Souciet J.L."/>
        </authorList>
    </citation>
    <scope>NUCLEOTIDE SEQUENCE [LARGE SCALE GENOMIC DNA]</scope>
    <source>
        <strain evidence="6">ATCC 36239 / CBS 767 / BCRC 21394 / JCM 1990 / NBRC 0083 / IGC 2968</strain>
    </source>
</reference>
<evidence type="ECO:0000256" key="1">
    <source>
        <dbReference type="ARBA" id="ARBA00023054"/>
    </source>
</evidence>
<dbReference type="PANTHER" id="PTHR14430">
    <property type="entry name" value="RABIN3-RELATED"/>
    <property type="match status" value="1"/>
</dbReference>
<evidence type="ECO:0000256" key="3">
    <source>
        <dbReference type="SAM" id="MobiDB-lite"/>
    </source>
</evidence>
<dbReference type="Proteomes" id="UP000000599">
    <property type="component" value="Chromosome E"/>
</dbReference>
<accession>Q6BPE1</accession>
<gene>
    <name evidence="5" type="ordered locus">DEHA2E14344g</name>
</gene>
<dbReference type="FunCoup" id="Q6BPE1">
    <property type="interactions" value="222"/>
</dbReference>
<dbReference type="Gene3D" id="6.10.140.910">
    <property type="match status" value="1"/>
</dbReference>
<dbReference type="InParanoid" id="Q6BPE1"/>
<dbReference type="AlphaFoldDB" id="Q6BPE1"/>
<dbReference type="Pfam" id="PF06428">
    <property type="entry name" value="Sec2p"/>
    <property type="match status" value="1"/>
</dbReference>
<dbReference type="STRING" id="284592.Q6BPE1"/>
<evidence type="ECO:0000256" key="2">
    <source>
        <dbReference type="SAM" id="Coils"/>
    </source>
</evidence>
<dbReference type="RefSeq" id="XP_459929.2">
    <property type="nucleotide sequence ID" value="XM_459929.1"/>
</dbReference>
<feature type="compositionally biased region" description="Basic and acidic residues" evidence="3">
    <location>
        <begin position="565"/>
        <end position="584"/>
    </location>
</feature>
<dbReference type="VEuPathDB" id="FungiDB:DEHA2E14344g"/>
<feature type="domain" description="GDP/GTP exchange factor Sec2 N-terminal" evidence="4">
    <location>
        <begin position="32"/>
        <end position="157"/>
    </location>
</feature>
<dbReference type="InterPro" id="IPR009449">
    <property type="entry name" value="Sec2_N"/>
</dbReference>
<dbReference type="eggNOG" id="KOG4324">
    <property type="taxonomic scope" value="Eukaryota"/>
</dbReference>
<feature type="compositionally biased region" description="Basic and acidic residues" evidence="3">
    <location>
        <begin position="175"/>
        <end position="188"/>
    </location>
</feature>
<dbReference type="SUPFAM" id="SSF144284">
    <property type="entry name" value="Sec2 N-terminal region"/>
    <property type="match status" value="1"/>
</dbReference>
<dbReference type="InterPro" id="IPR040351">
    <property type="entry name" value="RAB3IL/RAB3IP/Sec2"/>
</dbReference>
<feature type="compositionally biased region" description="Acidic residues" evidence="3">
    <location>
        <begin position="585"/>
        <end position="608"/>
    </location>
</feature>
<dbReference type="GO" id="GO:0006887">
    <property type="term" value="P:exocytosis"/>
    <property type="evidence" value="ECO:0007669"/>
    <property type="project" value="TreeGrafter"/>
</dbReference>
<proteinExistence type="predicted"/>
<dbReference type="HOGENOM" id="CLU_423355_0_0_1"/>
<organism evidence="5 6">
    <name type="scientific">Debaryomyces hansenii (strain ATCC 36239 / CBS 767 / BCRC 21394 / JCM 1990 / NBRC 0083 / IGC 2968)</name>
    <name type="common">Yeast</name>
    <name type="synonym">Torulaspora hansenii</name>
    <dbReference type="NCBI Taxonomy" id="284592"/>
    <lineage>
        <taxon>Eukaryota</taxon>
        <taxon>Fungi</taxon>
        <taxon>Dikarya</taxon>
        <taxon>Ascomycota</taxon>
        <taxon>Saccharomycotina</taxon>
        <taxon>Pichiomycetes</taxon>
        <taxon>Debaryomycetaceae</taxon>
        <taxon>Debaryomyces</taxon>
    </lineage>
</organism>
<dbReference type="EMBL" id="CR382137">
    <property type="protein sequence ID" value="CAG88173.2"/>
    <property type="molecule type" value="Genomic_DNA"/>
</dbReference>
<keyword evidence="1 2" id="KW-0175">Coiled coil</keyword>
<dbReference type="GO" id="GO:0070319">
    <property type="term" value="C:Golgi to plasma membrane transport vesicle"/>
    <property type="evidence" value="ECO:0007669"/>
    <property type="project" value="TreeGrafter"/>
</dbReference>
<feature type="compositionally biased region" description="Low complexity" evidence="3">
    <location>
        <begin position="509"/>
        <end position="526"/>
    </location>
</feature>
<keyword evidence="6" id="KW-1185">Reference proteome</keyword>
<dbReference type="OrthoDB" id="1748564at2759"/>
<dbReference type="CDD" id="cd21044">
    <property type="entry name" value="Rab11BD_RAB3IP_like"/>
    <property type="match status" value="1"/>
</dbReference>
<dbReference type="GO" id="GO:0051286">
    <property type="term" value="C:cell tip"/>
    <property type="evidence" value="ECO:0007669"/>
    <property type="project" value="TreeGrafter"/>
</dbReference>